<proteinExistence type="predicted"/>
<comment type="caution">
    <text evidence="1">The sequence shown here is derived from an EMBL/GenBank/DDBJ whole genome shotgun (WGS) entry which is preliminary data.</text>
</comment>
<protein>
    <submittedName>
        <fullName evidence="1">Uncharacterized protein</fullName>
    </submittedName>
</protein>
<evidence type="ECO:0000313" key="2">
    <source>
        <dbReference type="Proteomes" id="UP001060085"/>
    </source>
</evidence>
<organism evidence="1 2">
    <name type="scientific">Catharanthus roseus</name>
    <name type="common">Madagascar periwinkle</name>
    <name type="synonym">Vinca rosea</name>
    <dbReference type="NCBI Taxonomy" id="4058"/>
    <lineage>
        <taxon>Eukaryota</taxon>
        <taxon>Viridiplantae</taxon>
        <taxon>Streptophyta</taxon>
        <taxon>Embryophyta</taxon>
        <taxon>Tracheophyta</taxon>
        <taxon>Spermatophyta</taxon>
        <taxon>Magnoliopsida</taxon>
        <taxon>eudicotyledons</taxon>
        <taxon>Gunneridae</taxon>
        <taxon>Pentapetalae</taxon>
        <taxon>asterids</taxon>
        <taxon>lamiids</taxon>
        <taxon>Gentianales</taxon>
        <taxon>Apocynaceae</taxon>
        <taxon>Rauvolfioideae</taxon>
        <taxon>Vinceae</taxon>
        <taxon>Catharanthinae</taxon>
        <taxon>Catharanthus</taxon>
    </lineage>
</organism>
<gene>
    <name evidence="1" type="ORF">M9H77_21281</name>
</gene>
<reference evidence="2" key="1">
    <citation type="journal article" date="2023" name="Nat. Plants">
        <title>Single-cell RNA sequencing provides a high-resolution roadmap for understanding the multicellular compartmentation of specialized metabolism.</title>
        <authorList>
            <person name="Sun S."/>
            <person name="Shen X."/>
            <person name="Li Y."/>
            <person name="Li Y."/>
            <person name="Wang S."/>
            <person name="Li R."/>
            <person name="Zhang H."/>
            <person name="Shen G."/>
            <person name="Guo B."/>
            <person name="Wei J."/>
            <person name="Xu J."/>
            <person name="St-Pierre B."/>
            <person name="Chen S."/>
            <person name="Sun C."/>
        </authorList>
    </citation>
    <scope>NUCLEOTIDE SEQUENCE [LARGE SCALE GENOMIC DNA]</scope>
</reference>
<evidence type="ECO:0000313" key="1">
    <source>
        <dbReference type="EMBL" id="KAI5661958.1"/>
    </source>
</evidence>
<name>A0ACC0AR76_CATRO</name>
<keyword evidence="2" id="KW-1185">Reference proteome</keyword>
<sequence>MKMEITCTLISVSCVFSVLFFLASKILYSVWLKPKCLEKCLRAQGLNGNPYRLLVGDMKDLGKLHNEALSKPINFSDDILSRVSPFLVEIIKKYGNNSFFWLGPTPSVLILDPETVKEIFINYNRFLKRPGNAVTDLLQKGLISYEGEEWEKHRRIINPAFYKEKLKHMVPAFHLSVKEMLGEWEAIVSHEGKGELDVWPHLQRLTSDALSRTAFGSSYEEGRKIFELQREQVEHLMTLSRSFFLPIFRFLPTKRNRRMKYIAKEVSHSIKEIIENRLKAIKEGEANSKHDLLGLLLESNQKEIQMHGHRKFGITTKEVIEDCKLFYVAGQETTSVLLVWTLVLLARHQEWQSRAREEVLEKFGKNQPDFEGLNHLQIVTMILNETLRLYPPIIFLDRTIQEDTKIGSLSLPSGTLVTIPIILLHYDTKIWGGDAKDFKPERFAEGVSNATKGQSVFLPFGGGPRMCIGQNFTMVEAKLALTMILQNFSFELSTSYSHAPHTVFTLVPQHGAHLILRKL</sequence>
<accession>A0ACC0AR76</accession>
<dbReference type="Proteomes" id="UP001060085">
    <property type="component" value="Linkage Group LG05"/>
</dbReference>
<dbReference type="EMBL" id="CM044705">
    <property type="protein sequence ID" value="KAI5661958.1"/>
    <property type="molecule type" value="Genomic_DNA"/>
</dbReference>